<dbReference type="EMBL" id="SMYO01000002">
    <property type="protein sequence ID" value="TDK64203.1"/>
    <property type="molecule type" value="Genomic_DNA"/>
</dbReference>
<protein>
    <submittedName>
        <fullName evidence="1">Cupin domain-containing protein</fullName>
    </submittedName>
    <submittedName>
        <fullName evidence="2">DUF861 domain-containing protein</fullName>
    </submittedName>
</protein>
<evidence type="ECO:0000313" key="1">
    <source>
        <dbReference type="EMBL" id="MDQ6594916.1"/>
    </source>
</evidence>
<keyword evidence="4" id="KW-1185">Reference proteome</keyword>
<dbReference type="InterPro" id="IPR010424">
    <property type="entry name" value="EutQ"/>
</dbReference>
<accession>A0A4R5VY91</accession>
<organism evidence="2 3">
    <name type="scientific">Bacillus salipaludis</name>
    <dbReference type="NCBI Taxonomy" id="2547811"/>
    <lineage>
        <taxon>Bacteria</taxon>
        <taxon>Bacillati</taxon>
        <taxon>Bacillota</taxon>
        <taxon>Bacilli</taxon>
        <taxon>Bacillales</taxon>
        <taxon>Bacillaceae</taxon>
        <taxon>Bacillus</taxon>
    </lineage>
</organism>
<dbReference type="Gene3D" id="2.60.120.10">
    <property type="entry name" value="Jelly Rolls"/>
    <property type="match status" value="1"/>
</dbReference>
<reference evidence="1" key="2">
    <citation type="submission" date="2023-08" db="EMBL/GenBank/DDBJ databases">
        <title>Nitrogen cycling bacteria in agricultural field soils.</title>
        <authorList>
            <person name="Jang J."/>
        </authorList>
    </citation>
    <scope>NUCLEOTIDE SEQUENCE</scope>
    <source>
        <strain evidence="1">PS3-36</strain>
    </source>
</reference>
<proteinExistence type="predicted"/>
<dbReference type="Proteomes" id="UP001178888">
    <property type="component" value="Unassembled WGS sequence"/>
</dbReference>
<sequence>MKKLVSLLKGNETEFENVPGAQGDLAIFSRNLSGLSTTIGSGFKHLKKATIDWELKYDEVVYVISGEMFIIEGDRKMEAKEGDLYFLNEGAKVTYGTDSEVRFLYSLYPINWREIN</sequence>
<dbReference type="EMBL" id="JAVGVR010000001">
    <property type="protein sequence ID" value="MDQ6594916.1"/>
    <property type="molecule type" value="Genomic_DNA"/>
</dbReference>
<dbReference type="InterPro" id="IPR011051">
    <property type="entry name" value="RmlC_Cupin_sf"/>
</dbReference>
<dbReference type="PANTHER" id="PTHR36169:SF1">
    <property type="entry name" value="ACETATE KINASE EUTQ"/>
    <property type="match status" value="1"/>
</dbReference>
<comment type="caution">
    <text evidence="2">The sequence shown here is derived from an EMBL/GenBank/DDBJ whole genome shotgun (WGS) entry which is preliminary data.</text>
</comment>
<evidence type="ECO:0000313" key="4">
    <source>
        <dbReference type="Proteomes" id="UP001178888"/>
    </source>
</evidence>
<evidence type="ECO:0000313" key="2">
    <source>
        <dbReference type="EMBL" id="TDK64203.1"/>
    </source>
</evidence>
<dbReference type="Pfam" id="PF06249">
    <property type="entry name" value="EutQ"/>
    <property type="match status" value="1"/>
</dbReference>
<reference evidence="2 3" key="1">
    <citation type="submission" date="2019-03" db="EMBL/GenBank/DDBJ databases">
        <title>Bacillus niacini sp. nov. a Nicotinate-Metabolizing Mesophile Isolated from Soil.</title>
        <authorList>
            <person name="Zhang G."/>
        </authorList>
    </citation>
    <scope>NUCLEOTIDE SEQUENCE [LARGE SCALE GENOMIC DNA]</scope>
    <source>
        <strain evidence="2 3">WN066</strain>
    </source>
</reference>
<evidence type="ECO:0000313" key="3">
    <source>
        <dbReference type="Proteomes" id="UP000295132"/>
    </source>
</evidence>
<gene>
    <name evidence="2" type="ORF">E2K98_04915</name>
    <name evidence="1" type="ORF">RCG21_00370</name>
</gene>
<dbReference type="PANTHER" id="PTHR36169">
    <property type="entry name" value="ETHANOLAMINE UTILIZATION PROTEIN EUTQ"/>
    <property type="match status" value="1"/>
</dbReference>
<dbReference type="AlphaFoldDB" id="A0A4R5VY91"/>
<dbReference type="Proteomes" id="UP000295132">
    <property type="component" value="Unassembled WGS sequence"/>
</dbReference>
<dbReference type="InterPro" id="IPR014710">
    <property type="entry name" value="RmlC-like_jellyroll"/>
</dbReference>
<dbReference type="SUPFAM" id="SSF51182">
    <property type="entry name" value="RmlC-like cupins"/>
    <property type="match status" value="1"/>
</dbReference>
<dbReference type="RefSeq" id="WP_133333142.1">
    <property type="nucleotide sequence ID" value="NZ_JAVGVR010000001.1"/>
</dbReference>
<name>A0A4R5VY91_9BACI</name>